<dbReference type="Proteomes" id="UP000176855">
    <property type="component" value="Unassembled WGS sequence"/>
</dbReference>
<evidence type="ECO:0000313" key="2">
    <source>
        <dbReference type="EMBL" id="OGZ64725.1"/>
    </source>
</evidence>
<accession>A0A1G2HQM0</accession>
<evidence type="ECO:0000313" key="3">
    <source>
        <dbReference type="Proteomes" id="UP000176855"/>
    </source>
</evidence>
<gene>
    <name evidence="2" type="ORF">A2730_02050</name>
</gene>
<dbReference type="STRING" id="1802202.A2730_02050"/>
<dbReference type="EMBL" id="MHOO01000003">
    <property type="protein sequence ID" value="OGZ64725.1"/>
    <property type="molecule type" value="Genomic_DNA"/>
</dbReference>
<comment type="caution">
    <text evidence="2">The sequence shown here is derived from an EMBL/GenBank/DDBJ whole genome shotgun (WGS) entry which is preliminary data.</text>
</comment>
<reference evidence="2 3" key="1">
    <citation type="journal article" date="2016" name="Nat. Commun.">
        <title>Thousands of microbial genomes shed light on interconnected biogeochemical processes in an aquifer system.</title>
        <authorList>
            <person name="Anantharaman K."/>
            <person name="Brown C.T."/>
            <person name="Hug L.A."/>
            <person name="Sharon I."/>
            <person name="Castelle C.J."/>
            <person name="Probst A.J."/>
            <person name="Thomas B.C."/>
            <person name="Singh A."/>
            <person name="Wilkins M.J."/>
            <person name="Karaoz U."/>
            <person name="Brodie E.L."/>
            <person name="Williams K.H."/>
            <person name="Hubbard S.S."/>
            <person name="Banfield J.F."/>
        </authorList>
    </citation>
    <scope>NUCLEOTIDE SEQUENCE [LARGE SCALE GENOMIC DNA]</scope>
</reference>
<sequence length="301" mass="34555">MREKLGEENSKRALVFLVAFLIGAWSFKGCSPSVEKATFDENKKELEIFRKEKAEQTAQEKAEKKLDPKITELTNKLNEAEKSLAAFKAKEELEKLRTEEAKKAKMAFDEKEKALEKERESLRTKERTLEDRERSIKKKEEELEKKKVAAPPVIEKPAVAAKKPERMVGQPFQSTSFQGSERSYNAKLKAMLEVSRSRLAFYAQQQKRRHLYELQLKRQYSQVEWVQPTSSVTGLPIRGVAAYTRVSSPAQLLKIGSLMEAFDLQQAQENLDFENCLNLSEASFDLQLQKARPLSKGFRGF</sequence>
<evidence type="ECO:0000256" key="1">
    <source>
        <dbReference type="SAM" id="MobiDB-lite"/>
    </source>
</evidence>
<protein>
    <submittedName>
        <fullName evidence="2">Uncharacterized protein</fullName>
    </submittedName>
</protein>
<proteinExistence type="predicted"/>
<feature type="region of interest" description="Disordered" evidence="1">
    <location>
        <begin position="109"/>
        <end position="135"/>
    </location>
</feature>
<dbReference type="AlphaFoldDB" id="A0A1G2HQM0"/>
<organism evidence="2 3">
    <name type="scientific">Candidatus Staskawiczbacteria bacterium RIFCSPHIGHO2_01_FULL_39_25</name>
    <dbReference type="NCBI Taxonomy" id="1802202"/>
    <lineage>
        <taxon>Bacteria</taxon>
        <taxon>Candidatus Staskawicziibacteriota</taxon>
    </lineage>
</organism>
<name>A0A1G2HQM0_9BACT</name>